<reference evidence="2" key="1">
    <citation type="submission" date="2017-02" db="EMBL/GenBank/DDBJ databases">
        <authorList>
            <person name="Daims H."/>
        </authorList>
    </citation>
    <scope>NUCLEOTIDE SEQUENCE [LARGE SCALE GENOMIC DNA]</scope>
</reference>
<dbReference type="AlphaFoldDB" id="A0A1R4HF29"/>
<protein>
    <submittedName>
        <fullName evidence="1">Uncharacterized protein</fullName>
    </submittedName>
</protein>
<accession>A0A1R4HF29</accession>
<evidence type="ECO:0000313" key="1">
    <source>
        <dbReference type="EMBL" id="SJM94807.1"/>
    </source>
</evidence>
<proteinExistence type="predicted"/>
<keyword evidence="2" id="KW-1185">Reference proteome</keyword>
<dbReference type="Proteomes" id="UP000195442">
    <property type="component" value="Unassembled WGS sequence"/>
</dbReference>
<gene>
    <name evidence="1" type="ORF">CRENPOLYSF2_4280001</name>
</gene>
<organism evidence="1 2">
    <name type="scientific">Crenothrix polyspora</name>
    <dbReference type="NCBI Taxonomy" id="360316"/>
    <lineage>
        <taxon>Bacteria</taxon>
        <taxon>Pseudomonadati</taxon>
        <taxon>Pseudomonadota</taxon>
        <taxon>Gammaproteobacteria</taxon>
        <taxon>Methylococcales</taxon>
        <taxon>Crenotrichaceae</taxon>
        <taxon>Crenothrix</taxon>
    </lineage>
</organism>
<name>A0A1R4HF29_9GAMM</name>
<evidence type="ECO:0000313" key="2">
    <source>
        <dbReference type="Proteomes" id="UP000195442"/>
    </source>
</evidence>
<dbReference type="EMBL" id="FUKJ01000366">
    <property type="protein sequence ID" value="SJM94807.1"/>
    <property type="molecule type" value="Genomic_DNA"/>
</dbReference>
<sequence length="90" mass="10110">MWVYRRTTIKLSKKSPSPAGEGWGEENKINNLNSPHPSLLTLEKGRVLNLMAVGYIGGEVKEAKRCISQRIQSNGAKQPYDGFFEPVIMF</sequence>